<feature type="domain" description="Poly A polymerase head" evidence="12">
    <location>
        <begin position="27"/>
        <end position="146"/>
    </location>
</feature>
<reference evidence="15 16" key="1">
    <citation type="submission" date="2012-08" db="EMBL/GenBank/DDBJ databases">
        <title>Genome sequencing of Lactobacillus florum 8D.</title>
        <authorList>
            <person name="Kim E.B."/>
            <person name="Marco M.L."/>
        </authorList>
    </citation>
    <scope>NUCLEOTIDE SEQUENCE [LARGE SCALE GENOMIC DNA]</scope>
    <source>
        <strain evidence="15 16">8D</strain>
    </source>
</reference>
<dbReference type="InterPro" id="IPR043519">
    <property type="entry name" value="NT_sf"/>
</dbReference>
<feature type="binding site" evidence="11">
    <location>
        <position position="32"/>
    </location>
    <ligand>
        <name>CTP</name>
        <dbReference type="ChEBI" id="CHEBI:37563"/>
    </ligand>
</feature>
<comment type="function">
    <text evidence="11">Catalyzes the addition and repair of the essential 3'-terminal CCA sequence in tRNAs without using a nucleic acid template. Adds these three nucleotides in the order of C, C, and A to the tRNA nucleotide-73, using CTP and ATP as substrates and producing inorganic pyrophosphate. tRNA 3'-terminal CCA addition is required both for tRNA processing and repair. Also involved in tRNA surveillance by mediating tandem CCA addition to generate a CCACCA at the 3' terminus of unstable tRNAs. While stable tRNAs receive only 3'-terminal CCA, unstable tRNAs are marked with CCACCA and rapidly degraded.</text>
</comment>
<name>W9ELP7_9LACO</name>
<dbReference type="Gene3D" id="3.30.460.10">
    <property type="entry name" value="Beta Polymerase, domain 2"/>
    <property type="match status" value="1"/>
</dbReference>
<comment type="catalytic activity">
    <reaction evidence="11">
        <text>a tRNA with a 3' CCA end + 2 CTP + ATP = a tRNA with a 3' CCACCA end + 3 diphosphate</text>
        <dbReference type="Rhea" id="RHEA:76235"/>
        <dbReference type="Rhea" id="RHEA-COMP:10468"/>
        <dbReference type="Rhea" id="RHEA-COMP:18655"/>
        <dbReference type="ChEBI" id="CHEBI:30616"/>
        <dbReference type="ChEBI" id="CHEBI:33019"/>
        <dbReference type="ChEBI" id="CHEBI:37563"/>
        <dbReference type="ChEBI" id="CHEBI:83071"/>
        <dbReference type="ChEBI" id="CHEBI:195187"/>
    </reaction>
</comment>
<dbReference type="PROSITE" id="PS51257">
    <property type="entry name" value="PROKAR_LIPOPROTEIN"/>
    <property type="match status" value="1"/>
</dbReference>
<feature type="binding site" evidence="11">
    <location>
        <position position="32"/>
    </location>
    <ligand>
        <name>ATP</name>
        <dbReference type="ChEBI" id="CHEBI:30616"/>
    </ligand>
</feature>
<feature type="binding site" evidence="11">
    <location>
        <position position="47"/>
    </location>
    <ligand>
        <name>Mg(2+)</name>
        <dbReference type="ChEBI" id="CHEBI:18420"/>
    </ligand>
</feature>
<dbReference type="InterPro" id="IPR023068">
    <property type="entry name" value="CCA-adding_enz_firmicutes"/>
</dbReference>
<evidence type="ECO:0000259" key="13">
    <source>
        <dbReference type="Pfam" id="PF12627"/>
    </source>
</evidence>
<dbReference type="RefSeq" id="WP_009166257.1">
    <property type="nucleotide sequence ID" value="NZ_ALXG01000022.1"/>
</dbReference>
<dbReference type="GO" id="GO:0160016">
    <property type="term" value="F:CCACCA tRNA nucleotidyltransferase activity"/>
    <property type="evidence" value="ECO:0007669"/>
    <property type="project" value="RHEA"/>
</dbReference>
<dbReference type="PATRIC" id="fig|1221538.3.peg.507"/>
<keyword evidence="16" id="KW-1185">Reference proteome</keyword>
<dbReference type="PANTHER" id="PTHR46173">
    <property type="entry name" value="CCA TRNA NUCLEOTIDYLTRANSFERASE 1, MITOCHONDRIAL"/>
    <property type="match status" value="1"/>
</dbReference>
<evidence type="ECO:0000256" key="7">
    <source>
        <dbReference type="ARBA" id="ARBA00022800"/>
    </source>
</evidence>
<dbReference type="PANTHER" id="PTHR46173:SF1">
    <property type="entry name" value="CCA TRNA NUCLEOTIDYLTRANSFERASE 1, MITOCHONDRIAL"/>
    <property type="match status" value="1"/>
</dbReference>
<dbReference type="GO" id="GO:0000287">
    <property type="term" value="F:magnesium ion binding"/>
    <property type="evidence" value="ECO:0007669"/>
    <property type="project" value="UniProtKB-UniRule"/>
</dbReference>
<evidence type="ECO:0000259" key="14">
    <source>
        <dbReference type="Pfam" id="PF13735"/>
    </source>
</evidence>
<evidence type="ECO:0000256" key="9">
    <source>
        <dbReference type="ARBA" id="ARBA00022842"/>
    </source>
</evidence>
<evidence type="ECO:0000256" key="4">
    <source>
        <dbReference type="ARBA" id="ARBA00022695"/>
    </source>
</evidence>
<keyword evidence="9 11" id="KW-0460">Magnesium</keyword>
<feature type="binding site" evidence="11">
    <location>
        <position position="168"/>
    </location>
    <ligand>
        <name>ATP</name>
        <dbReference type="ChEBI" id="CHEBI:30616"/>
    </ligand>
</feature>
<evidence type="ECO:0000259" key="12">
    <source>
        <dbReference type="Pfam" id="PF01743"/>
    </source>
</evidence>
<dbReference type="Gene3D" id="1.10.246.80">
    <property type="match status" value="1"/>
</dbReference>
<dbReference type="GO" id="GO:0000049">
    <property type="term" value="F:tRNA binding"/>
    <property type="evidence" value="ECO:0007669"/>
    <property type="project" value="UniProtKB-UniRule"/>
</dbReference>
<feature type="binding site" evidence="11">
    <location>
        <position position="168"/>
    </location>
    <ligand>
        <name>CTP</name>
        <dbReference type="ChEBI" id="CHEBI:37563"/>
    </ligand>
</feature>
<accession>W9ELP7</accession>
<dbReference type="Gene3D" id="1.20.58.560">
    <property type="match status" value="1"/>
</dbReference>
<evidence type="ECO:0000256" key="1">
    <source>
        <dbReference type="ARBA" id="ARBA00001946"/>
    </source>
</evidence>
<dbReference type="Gene3D" id="1.10.110.30">
    <property type="match status" value="1"/>
</dbReference>
<dbReference type="Pfam" id="PF13735">
    <property type="entry name" value="tRNA_NucTran2_2"/>
    <property type="match status" value="1"/>
</dbReference>
<comment type="cofactor">
    <cofactor evidence="1 11">
        <name>Mg(2+)</name>
        <dbReference type="ChEBI" id="CHEBI:18420"/>
    </cofactor>
</comment>
<evidence type="ECO:0000313" key="16">
    <source>
        <dbReference type="Proteomes" id="UP000019474"/>
    </source>
</evidence>
<dbReference type="SUPFAM" id="SSF81301">
    <property type="entry name" value="Nucleotidyltransferase"/>
    <property type="match status" value="1"/>
</dbReference>
<dbReference type="EC" id="2.7.7.72" evidence="11"/>
<feature type="domain" description="CCA-adding enzyme C-terminal" evidence="14">
    <location>
        <begin position="251"/>
        <end position="396"/>
    </location>
</feature>
<feature type="binding site" evidence="11">
    <location>
        <position position="35"/>
    </location>
    <ligand>
        <name>CTP</name>
        <dbReference type="ChEBI" id="CHEBI:37563"/>
    </ligand>
</feature>
<comment type="miscellaneous">
    <text evidence="11">A single active site specifically recognizes both ATP and CTP and is responsible for their addition.</text>
</comment>
<keyword evidence="3 11" id="KW-0819">tRNA processing</keyword>
<feature type="domain" description="tRNA nucleotidyltransferase/poly(A) polymerase RNA and SrmB- binding" evidence="13">
    <location>
        <begin position="174"/>
        <end position="233"/>
    </location>
</feature>
<dbReference type="OrthoDB" id="9805698at2"/>
<dbReference type="HAMAP" id="MF_01263">
    <property type="entry name" value="CCA_bact_type3"/>
    <property type="match status" value="1"/>
</dbReference>
<dbReference type="Pfam" id="PF01743">
    <property type="entry name" value="PolyA_pol"/>
    <property type="match status" value="1"/>
</dbReference>
<keyword evidence="8 11" id="KW-0067">ATP-binding</keyword>
<gene>
    <name evidence="11" type="primary">cca</name>
    <name evidence="15" type="ORF">B808_501</name>
</gene>
<feature type="binding site" evidence="11">
    <location>
        <position position="159"/>
    </location>
    <ligand>
        <name>CTP</name>
        <dbReference type="ChEBI" id="CHEBI:37563"/>
    </ligand>
</feature>
<dbReference type="InterPro" id="IPR050264">
    <property type="entry name" value="Bact_CCA-adding_enz_type3_sf"/>
</dbReference>
<dbReference type="GO" id="GO:0001680">
    <property type="term" value="P:tRNA 3'-terminal CCA addition"/>
    <property type="evidence" value="ECO:0007669"/>
    <property type="project" value="UniProtKB-UniRule"/>
</dbReference>
<organism evidence="15 16">
    <name type="scientific">Fructilactobacillus florum 8D</name>
    <dbReference type="NCBI Taxonomy" id="1221538"/>
    <lineage>
        <taxon>Bacteria</taxon>
        <taxon>Bacillati</taxon>
        <taxon>Bacillota</taxon>
        <taxon>Bacilli</taxon>
        <taxon>Lactobacillales</taxon>
        <taxon>Lactobacillaceae</taxon>
        <taxon>Fructilactobacillus</taxon>
    </lineage>
</organism>
<comment type="similarity">
    <text evidence="11">Belongs to the tRNA nucleotidyltransferase/poly(A) polymerase family. Bacterial CCA-adding enzyme type 3 subfamily.</text>
</comment>
<dbReference type="InterPro" id="IPR002646">
    <property type="entry name" value="PolA_pol_head_dom"/>
</dbReference>
<feature type="binding site" evidence="11">
    <location>
        <position position="162"/>
    </location>
    <ligand>
        <name>ATP</name>
        <dbReference type="ChEBI" id="CHEBI:30616"/>
    </ligand>
</feature>
<dbReference type="GO" id="GO:0042245">
    <property type="term" value="P:RNA repair"/>
    <property type="evidence" value="ECO:0007669"/>
    <property type="project" value="UniProtKB-KW"/>
</dbReference>
<evidence type="ECO:0000256" key="5">
    <source>
        <dbReference type="ARBA" id="ARBA00022723"/>
    </source>
</evidence>
<dbReference type="InterPro" id="IPR032810">
    <property type="entry name" value="CCA-adding_enz_C"/>
</dbReference>
<evidence type="ECO:0000256" key="11">
    <source>
        <dbReference type="HAMAP-Rule" id="MF_01263"/>
    </source>
</evidence>
<feature type="binding site" evidence="11">
    <location>
        <position position="45"/>
    </location>
    <ligand>
        <name>Mg(2+)</name>
        <dbReference type="ChEBI" id="CHEBI:18420"/>
    </ligand>
</feature>
<keyword evidence="5 11" id="KW-0479">Metal-binding</keyword>
<keyword evidence="2 11" id="KW-0808">Transferase</keyword>
<keyword evidence="7 11" id="KW-0692">RNA repair</keyword>
<feature type="binding site" evidence="11">
    <location>
        <position position="116"/>
    </location>
    <ligand>
        <name>ATP</name>
        <dbReference type="ChEBI" id="CHEBI:30616"/>
    </ligand>
</feature>
<feature type="binding site" evidence="11">
    <location>
        <position position="159"/>
    </location>
    <ligand>
        <name>ATP</name>
        <dbReference type="ChEBI" id="CHEBI:30616"/>
    </ligand>
</feature>
<evidence type="ECO:0000256" key="2">
    <source>
        <dbReference type="ARBA" id="ARBA00022679"/>
    </source>
</evidence>
<feature type="binding site" evidence="11">
    <location>
        <position position="35"/>
    </location>
    <ligand>
        <name>ATP</name>
        <dbReference type="ChEBI" id="CHEBI:30616"/>
    </ligand>
</feature>
<dbReference type="SUPFAM" id="SSF81891">
    <property type="entry name" value="Poly A polymerase C-terminal region-like"/>
    <property type="match status" value="1"/>
</dbReference>
<keyword evidence="6 11" id="KW-0547">Nucleotide-binding</keyword>
<evidence type="ECO:0000256" key="3">
    <source>
        <dbReference type="ARBA" id="ARBA00022694"/>
    </source>
</evidence>
<comment type="caution">
    <text evidence="15">The sequence shown here is derived from an EMBL/GenBank/DDBJ whole genome shotgun (WGS) entry which is preliminary data.</text>
</comment>
<dbReference type="GO" id="GO:0005524">
    <property type="term" value="F:ATP binding"/>
    <property type="evidence" value="ECO:0007669"/>
    <property type="project" value="UniProtKB-UniRule"/>
</dbReference>
<dbReference type="Proteomes" id="UP000019474">
    <property type="component" value="Unassembled WGS sequence"/>
</dbReference>
<keyword evidence="4 11" id="KW-0548">Nucleotidyltransferase</keyword>
<feature type="binding site" evidence="11">
    <location>
        <position position="165"/>
    </location>
    <ligand>
        <name>CTP</name>
        <dbReference type="ChEBI" id="CHEBI:37563"/>
    </ligand>
</feature>
<protein>
    <recommendedName>
        <fullName evidence="11">CCA-adding enzyme</fullName>
        <ecNumber evidence="11">2.7.7.72</ecNumber>
    </recommendedName>
    <alternativeName>
        <fullName evidence="11">CCA tRNA nucleotidyltransferase</fullName>
    </alternativeName>
    <alternativeName>
        <fullName evidence="11">tRNA CCA-pyrophosphorylase</fullName>
    </alternativeName>
    <alternativeName>
        <fullName evidence="11">tRNA adenylyl-/cytidylyl- transferase</fullName>
    </alternativeName>
    <alternativeName>
        <fullName evidence="11">tRNA nucleotidyltransferase</fullName>
    </alternativeName>
    <alternativeName>
        <fullName evidence="11">tRNA-NT</fullName>
    </alternativeName>
</protein>
<evidence type="ECO:0000256" key="8">
    <source>
        <dbReference type="ARBA" id="ARBA00022840"/>
    </source>
</evidence>
<dbReference type="EMBL" id="ALXG01000022">
    <property type="protein sequence ID" value="ETO40599.1"/>
    <property type="molecule type" value="Genomic_DNA"/>
</dbReference>
<feature type="binding site" evidence="11">
    <location>
        <position position="162"/>
    </location>
    <ligand>
        <name>CTP</name>
        <dbReference type="ChEBI" id="CHEBI:37563"/>
    </ligand>
</feature>
<proteinExistence type="inferred from homology"/>
<dbReference type="AlphaFoldDB" id="W9ELP7"/>
<comment type="subunit">
    <text evidence="11">Homodimer.</text>
</comment>
<dbReference type="InterPro" id="IPR032828">
    <property type="entry name" value="PolyA_RNA-bd"/>
</dbReference>
<dbReference type="NCBIfam" id="NF009814">
    <property type="entry name" value="PRK13299.1"/>
    <property type="match status" value="1"/>
</dbReference>
<dbReference type="GO" id="GO:0004810">
    <property type="term" value="F:CCA tRNA nucleotidyltransferase activity"/>
    <property type="evidence" value="ECO:0007669"/>
    <property type="project" value="UniProtKB-UniRule"/>
</dbReference>
<feature type="binding site" evidence="11">
    <location>
        <position position="116"/>
    </location>
    <ligand>
        <name>CTP</name>
        <dbReference type="ChEBI" id="CHEBI:37563"/>
    </ligand>
</feature>
<sequence>MQIKELPPEFLDAKQVLQKIEQHGYQAYFVGGCVRDTLLHKELHDVDLATSAYPAEIKQIFPITIDTGIEHGTITVRYDRKSFEITTFRTESGYQDYRRPDQVTFVRSLKEDLQRRDFTINALAMTATGDVIDLFSGLRDLDQRLIKAVGDPEQRFQEDALRLMRAVRFGSQLDFCIEKQTLVAMYHKAALLEKISIERINAEFSKMMLGQTPMHGLEQMIKTKILQHIPVLSAYEPQLQQLISHVPAVRLKTNVEVWTLLAVALRLNSTKLKHLLRTWKNSNQLLNETVIATQAAQTMCQRELTAWELYQTGWVLLQQSAHVALLYRSTISLARLQKQYQKLPIKKRGELHINGKSLLKAGFTPGPHLGQVLEQLEKSVVAGELPNDTVALLKVAQKLNPKED</sequence>
<comment type="catalytic activity">
    <reaction evidence="11">
        <text>a tRNA precursor + 2 CTP + ATP = a tRNA with a 3' CCA end + 3 diphosphate</text>
        <dbReference type="Rhea" id="RHEA:14433"/>
        <dbReference type="Rhea" id="RHEA-COMP:10465"/>
        <dbReference type="Rhea" id="RHEA-COMP:10468"/>
        <dbReference type="ChEBI" id="CHEBI:30616"/>
        <dbReference type="ChEBI" id="CHEBI:33019"/>
        <dbReference type="ChEBI" id="CHEBI:37563"/>
        <dbReference type="ChEBI" id="CHEBI:74896"/>
        <dbReference type="ChEBI" id="CHEBI:83071"/>
        <dbReference type="EC" id="2.7.7.72"/>
    </reaction>
</comment>
<evidence type="ECO:0000256" key="10">
    <source>
        <dbReference type="ARBA" id="ARBA00022884"/>
    </source>
</evidence>
<dbReference type="Pfam" id="PF12627">
    <property type="entry name" value="PolyA_pol_RNAbd"/>
    <property type="match status" value="1"/>
</dbReference>
<evidence type="ECO:0000313" key="15">
    <source>
        <dbReference type="EMBL" id="ETO40599.1"/>
    </source>
</evidence>
<keyword evidence="10 11" id="KW-0694">RNA-binding</keyword>
<feature type="binding site" evidence="11">
    <location>
        <position position="165"/>
    </location>
    <ligand>
        <name>ATP</name>
        <dbReference type="ChEBI" id="CHEBI:30616"/>
    </ligand>
</feature>
<dbReference type="CDD" id="cd05398">
    <property type="entry name" value="NT_ClassII-CCAase"/>
    <property type="match status" value="1"/>
</dbReference>
<evidence type="ECO:0000256" key="6">
    <source>
        <dbReference type="ARBA" id="ARBA00022741"/>
    </source>
</evidence>